<evidence type="ECO:0000313" key="2">
    <source>
        <dbReference type="EMBL" id="CEM35500.1"/>
    </source>
</evidence>
<name>A0A0G4GX48_9ALVE</name>
<dbReference type="EMBL" id="CDMZ01001638">
    <property type="protein sequence ID" value="CEM35500.1"/>
    <property type="molecule type" value="Genomic_DNA"/>
</dbReference>
<proteinExistence type="predicted"/>
<feature type="compositionally biased region" description="Polar residues" evidence="1">
    <location>
        <begin position="163"/>
        <end position="175"/>
    </location>
</feature>
<dbReference type="VEuPathDB" id="CryptoDB:Cvel_23733"/>
<feature type="region of interest" description="Disordered" evidence="1">
    <location>
        <begin position="151"/>
        <end position="200"/>
    </location>
</feature>
<reference evidence="2" key="1">
    <citation type="submission" date="2014-11" db="EMBL/GenBank/DDBJ databases">
        <authorList>
            <person name="Otto D Thomas"/>
            <person name="Naeem Raeece"/>
        </authorList>
    </citation>
    <scope>NUCLEOTIDE SEQUENCE</scope>
</reference>
<sequence>MCFCCFVNIIKNQYKMGKEVMAQREKNQMTIGPQILATGHVIVPFDSFEGQFADKITSQAVEERLGEGGRGRFGPNMAHLSRVAQPHMQQLFAVQDKGVEFVTSCNFLCWPYGKNQKETLEMETAAQNVTEVFFSQIESEAELSAIEERRETFRQSATHRESGQAQKSAHLQQTVFGLKERAIDRGQKRREVKGRDKKKK</sequence>
<dbReference type="PhylomeDB" id="A0A0G4GX48"/>
<organism evidence="2">
    <name type="scientific">Chromera velia CCMP2878</name>
    <dbReference type="NCBI Taxonomy" id="1169474"/>
    <lineage>
        <taxon>Eukaryota</taxon>
        <taxon>Sar</taxon>
        <taxon>Alveolata</taxon>
        <taxon>Colpodellida</taxon>
        <taxon>Chromeraceae</taxon>
        <taxon>Chromera</taxon>
    </lineage>
</organism>
<feature type="compositionally biased region" description="Basic and acidic residues" evidence="1">
    <location>
        <begin position="151"/>
        <end position="162"/>
    </location>
</feature>
<feature type="compositionally biased region" description="Basic residues" evidence="1">
    <location>
        <begin position="187"/>
        <end position="200"/>
    </location>
</feature>
<gene>
    <name evidence="2" type="ORF">Cvel_23733</name>
</gene>
<dbReference type="AlphaFoldDB" id="A0A0G4GX48"/>
<protein>
    <submittedName>
        <fullName evidence="2">Uncharacterized protein</fullName>
    </submittedName>
</protein>
<evidence type="ECO:0000256" key="1">
    <source>
        <dbReference type="SAM" id="MobiDB-lite"/>
    </source>
</evidence>
<accession>A0A0G4GX48</accession>